<keyword evidence="8" id="KW-1185">Reference proteome</keyword>
<dbReference type="RefSeq" id="YP_073782.1">
    <property type="nucleotide sequence ID" value="NC_001716.2"/>
</dbReference>
<evidence type="ECO:0000313" key="8">
    <source>
        <dbReference type="Proteomes" id="UP000098510"/>
    </source>
</evidence>
<keyword evidence="3" id="KW-0946">Virion</keyword>
<dbReference type="DNASU" id="3289500"/>
<dbReference type="KEGG" id="vg:3289500"/>
<evidence type="ECO:0000256" key="1">
    <source>
        <dbReference type="ARBA" id="ARBA00004535"/>
    </source>
</evidence>
<evidence type="ECO:0000256" key="3">
    <source>
        <dbReference type="ARBA" id="ARBA00022580"/>
    </source>
</evidence>
<evidence type="ECO:0000256" key="5">
    <source>
        <dbReference type="ARBA" id="ARBA00023163"/>
    </source>
</evidence>
<evidence type="ECO:0000256" key="4">
    <source>
        <dbReference type="ARBA" id="ARBA00023015"/>
    </source>
</evidence>
<dbReference type="GO" id="GO:0019033">
    <property type="term" value="C:viral tegument"/>
    <property type="evidence" value="ECO:0007669"/>
    <property type="project" value="UniProtKB-SubCell"/>
</dbReference>
<keyword evidence="6" id="KW-1035">Host cytoplasm</keyword>
<dbReference type="InterPro" id="IPR008648">
    <property type="entry name" value="ICP27-like"/>
</dbReference>
<name>O56283_HHV7R</name>
<dbReference type="GeneID" id="3289500"/>
<sequence length="516" mass="60523">MYPRGVKKNVLGRQRYGLKTIKRTLVHKPANKYVSRFTKQFHRRIIPIKQLDESKLDALSLRELEQLKLIIEEKQEEKRAQTHALTFFANLPTAPFGSSYTAEALGLRKYSGEARDPAHRIRDRFPRNHEKIYLEKEELMTTDLLLRYKNCLNSLNREQHQQILGDRVFSLTNSPSLAFSLAIIEEACIYYKYHFVHNLPIDPQDLFMYTITIMKFEYFNKLNMAKLCCVFNDNGHGDIEYRIFRQLCGKPVYDRDMPNTEYEVQQQTPGSFQYPAQQALSFIVTFARILRQIKERILQTKQPQFIRDFDQDRVSEQYQCGMISRLVGDQFNNHQCDDIGCQTRIQRMMSPWKPSLYFCTYLPKEFVEFGLHPNMPEEYNSFNVACSTTPSCSFASQQSKQTVQLNLQTKKQAKCKKLLTADKTNKGQKTNELRENRLKKDWSKEVDSIDFETNTTLQEDETRFVFIENDTSMKSAKIKENNGEENSDNEMELDLDYEDVETCETDINDTDSDDSD</sequence>
<evidence type="ECO:0000313" key="7">
    <source>
        <dbReference type="EMBL" id="AAC40756.1"/>
    </source>
</evidence>
<protein>
    <recommendedName>
        <fullName evidence="2">mRNA export factor ICP27 homolog</fullName>
    </recommendedName>
</protein>
<dbReference type="GO" id="GO:0006355">
    <property type="term" value="P:regulation of DNA-templated transcription"/>
    <property type="evidence" value="ECO:0007669"/>
    <property type="project" value="InterPro"/>
</dbReference>
<keyword evidence="4" id="KW-0805">Transcription regulation</keyword>
<organism evidence="7 8">
    <name type="scientific">Human herpesvirus 7 (strain RK)</name>
    <name type="common">HHV-7</name>
    <name type="synonym">Human T lymphotropic virus</name>
    <dbReference type="NCBI Taxonomy" id="262398"/>
    <lineage>
        <taxon>Viruses</taxon>
        <taxon>Duplodnaviria</taxon>
        <taxon>Heunggongvirae</taxon>
        <taxon>Peploviricota</taxon>
        <taxon>Herviviricetes</taxon>
        <taxon>Herpesvirales</taxon>
        <taxon>Orthoherpesviridae</taxon>
        <taxon>Betaherpesvirinae</taxon>
        <taxon>Roseolovirus</taxon>
        <taxon>Roseolovirus humanbeta7</taxon>
        <taxon>Human betaherpesvirus 7</taxon>
    </lineage>
</organism>
<evidence type="ECO:0000256" key="6">
    <source>
        <dbReference type="ARBA" id="ARBA00023200"/>
    </source>
</evidence>
<keyword evidence="3" id="KW-0920">Virion tegument</keyword>
<dbReference type="EMBL" id="AF037218">
    <property type="protein sequence ID" value="AAC40756.1"/>
    <property type="molecule type" value="Genomic_DNA"/>
</dbReference>
<comment type="subcellular location">
    <subcellularLocation>
        <location evidence="1">Virion tegument</location>
    </subcellularLocation>
</comment>
<dbReference type="OrthoDB" id="10539at10239"/>
<dbReference type="Pfam" id="PF05459">
    <property type="entry name" value="Herpes_UL69"/>
    <property type="match status" value="1"/>
</dbReference>
<accession>O56283</accession>
<keyword evidence="5" id="KW-0804">Transcription</keyword>
<evidence type="ECO:0000256" key="2">
    <source>
        <dbReference type="ARBA" id="ARBA00016989"/>
    </source>
</evidence>
<dbReference type="Proteomes" id="UP000098510">
    <property type="component" value="Segment"/>
</dbReference>
<reference evidence="7 8" key="1">
    <citation type="journal article" date="1998" name="Virology">
        <title>The DNA sequence of the RK strain of human herpesvirus 7.</title>
        <authorList>
            <person name="Megaw A.G."/>
            <person name="Rapaport D."/>
            <person name="Avidor B."/>
            <person name="Frenkel N."/>
            <person name="Davison A.J."/>
        </authorList>
    </citation>
    <scope>NUCLEOTIDE SEQUENCE [LARGE SCALE GENOMIC DNA]</scope>
    <source>
        <strain evidence="7 8">RK</strain>
    </source>
</reference>
<organismHost>
    <name type="scientific">Homo sapiens</name>
    <name type="common">Human</name>
    <dbReference type="NCBI Taxonomy" id="9606"/>
</organismHost>
<proteinExistence type="predicted"/>
<gene>
    <name evidence="7" type="primary">U42</name>
</gene>